<dbReference type="InterPro" id="IPR036388">
    <property type="entry name" value="WH-like_DNA-bd_sf"/>
</dbReference>
<evidence type="ECO:0000256" key="1">
    <source>
        <dbReference type="SAM" id="MobiDB-lite"/>
    </source>
</evidence>
<evidence type="ECO:0000313" key="4">
    <source>
        <dbReference type="Proteomes" id="UP000198386"/>
    </source>
</evidence>
<dbReference type="Gene3D" id="1.10.10.10">
    <property type="entry name" value="Winged helix-like DNA-binding domain superfamily/Winged helix DNA-binding domain"/>
    <property type="match status" value="1"/>
</dbReference>
<dbReference type="Gene3D" id="1.20.1270.70">
    <property type="entry name" value="Designed single chain three-helix bundle"/>
    <property type="match status" value="1"/>
</dbReference>
<sequence>MTSLPLKRTEYWNWTGPTPGPRGGSTSRAESFTDAESYFLPLGQIGASVLHVAGVADGLGVTAVTGQQGVTVKPGVAVDPAGHLIALAPGGFAILDATVDPDDPRNIPTVAVPEGDAGLVVPTESLTGDVVLTATWREVLSDNPAVSERVHAPWLRLLAPTDPGLQDQVVLARVSLDGTGNVTALSAGVRRLVGVSAGRVELRRPRGSGASPQVDQMPAGELLAQADGSLALNHLIPRVPDGVEIRSVLFVDKDGNMSIHAGGDDVTIRPGGDVTIRPGGDVRIAPDGDEVAIVPPNGGVTIRPEGGDVTIVPPNGGVRIAPEGDGVTIAPLAGGVGITPQGGVVTLAPSGAGVRIAPQGGEVRIAPTGGDVVIPTGVRISVGLTGPPQRPLHVEGQEVHSGGSGGGFSFADRSTGFVESPLKTGARWVWYCQNGQARLWSGGDLLTIAPQGEGLGLDVARRMRVRQGGDASAGIWFNQDDGGDRAFVGMANKDEVGFFGAGLGWGLRMNFATAITSIAGRLEVSGQSCAASFCNLSDARLKTDVRPVTAPLRRVAALRGVTYRWRPNSGQKGQGIGVLAQDVQEEFPELVTPMGPDGDVLGVNYAGLTAVLLEAVKALEAQHKTLRLRHENLEQRVKRLERRLPPDGLGGPPDLARLERRLDRLEQREP</sequence>
<dbReference type="EMBL" id="FZOH01000002">
    <property type="protein sequence ID" value="SNS15104.1"/>
    <property type="molecule type" value="Genomic_DNA"/>
</dbReference>
<feature type="domain" description="Peptidase S74" evidence="2">
    <location>
        <begin position="537"/>
        <end position="637"/>
    </location>
</feature>
<proteinExistence type="predicted"/>
<keyword evidence="4" id="KW-1185">Reference proteome</keyword>
<dbReference type="Pfam" id="PF13884">
    <property type="entry name" value="Peptidase_S74"/>
    <property type="match status" value="1"/>
</dbReference>
<gene>
    <name evidence="3" type="ORF">SAMN04488107_1621</name>
</gene>
<dbReference type="InterPro" id="IPR030392">
    <property type="entry name" value="S74_ICA"/>
</dbReference>
<protein>
    <submittedName>
        <fullName evidence="3">Chaperone of endosialidase</fullName>
    </submittedName>
</protein>
<dbReference type="Proteomes" id="UP000198386">
    <property type="component" value="Unassembled WGS sequence"/>
</dbReference>
<dbReference type="OrthoDB" id="5067971at2"/>
<accession>A0A239C6Q4</accession>
<dbReference type="AlphaFoldDB" id="A0A239C6Q4"/>
<dbReference type="PROSITE" id="PS51688">
    <property type="entry name" value="ICA"/>
    <property type="match status" value="1"/>
</dbReference>
<feature type="compositionally biased region" description="Basic and acidic residues" evidence="1">
    <location>
        <begin position="656"/>
        <end position="670"/>
    </location>
</feature>
<name>A0A239C6Q4_9ACTN</name>
<evidence type="ECO:0000259" key="2">
    <source>
        <dbReference type="PROSITE" id="PS51688"/>
    </source>
</evidence>
<organism evidence="3 4">
    <name type="scientific">Geodermatophilus saharensis</name>
    <dbReference type="NCBI Taxonomy" id="1137994"/>
    <lineage>
        <taxon>Bacteria</taxon>
        <taxon>Bacillati</taxon>
        <taxon>Actinomycetota</taxon>
        <taxon>Actinomycetes</taxon>
        <taxon>Geodermatophilales</taxon>
        <taxon>Geodermatophilaceae</taxon>
        <taxon>Geodermatophilus</taxon>
    </lineage>
</organism>
<feature type="region of interest" description="Disordered" evidence="1">
    <location>
        <begin position="1"/>
        <end position="29"/>
    </location>
</feature>
<dbReference type="RefSeq" id="WP_089403285.1">
    <property type="nucleotide sequence ID" value="NZ_FZOH01000002.1"/>
</dbReference>
<feature type="region of interest" description="Disordered" evidence="1">
    <location>
        <begin position="641"/>
        <end position="670"/>
    </location>
</feature>
<evidence type="ECO:0000313" key="3">
    <source>
        <dbReference type="EMBL" id="SNS15104.1"/>
    </source>
</evidence>
<reference evidence="4" key="1">
    <citation type="submission" date="2017-06" db="EMBL/GenBank/DDBJ databases">
        <authorList>
            <person name="Varghese N."/>
            <person name="Submissions S."/>
        </authorList>
    </citation>
    <scope>NUCLEOTIDE SEQUENCE [LARGE SCALE GENOMIC DNA]</scope>
    <source>
        <strain evidence="4">DSM 45423</strain>
    </source>
</reference>